<organism>
    <name type="scientific">Branchiostoma floridae</name>
    <name type="common">Florida lancelet</name>
    <name type="synonym">Amphioxus</name>
    <dbReference type="NCBI Taxonomy" id="7739"/>
    <lineage>
        <taxon>Eukaryota</taxon>
        <taxon>Metazoa</taxon>
        <taxon>Chordata</taxon>
        <taxon>Cephalochordata</taxon>
        <taxon>Leptocardii</taxon>
        <taxon>Amphioxiformes</taxon>
        <taxon>Branchiostomatidae</taxon>
        <taxon>Branchiostoma</taxon>
    </lineage>
</organism>
<reference evidence="1" key="1">
    <citation type="journal article" date="2008" name="Nature">
        <title>The amphioxus genome and the evolution of the chordate karyotype.</title>
        <authorList>
            <consortium name="US DOE Joint Genome Institute (JGI-PGF)"/>
            <person name="Putnam N.H."/>
            <person name="Butts T."/>
            <person name="Ferrier D.E.K."/>
            <person name="Furlong R.F."/>
            <person name="Hellsten U."/>
            <person name="Kawashima T."/>
            <person name="Robinson-Rechavi M."/>
            <person name="Shoguchi E."/>
            <person name="Terry A."/>
            <person name="Yu J.-K."/>
            <person name="Benito-Gutierrez E.L."/>
            <person name="Dubchak I."/>
            <person name="Garcia-Fernandez J."/>
            <person name="Gibson-Brown J.J."/>
            <person name="Grigoriev I.V."/>
            <person name="Horton A.C."/>
            <person name="de Jong P.J."/>
            <person name="Jurka J."/>
            <person name="Kapitonov V.V."/>
            <person name="Kohara Y."/>
            <person name="Kuroki Y."/>
            <person name="Lindquist E."/>
            <person name="Lucas S."/>
            <person name="Osoegawa K."/>
            <person name="Pennacchio L.A."/>
            <person name="Salamov A.A."/>
            <person name="Satou Y."/>
            <person name="Sauka-Spengler T."/>
            <person name="Schmutz J."/>
            <person name="Shin-I T."/>
            <person name="Toyoda A."/>
            <person name="Bronner-Fraser M."/>
            <person name="Fujiyama A."/>
            <person name="Holland L.Z."/>
            <person name="Holland P.W.H."/>
            <person name="Satoh N."/>
            <person name="Rokhsar D.S."/>
        </authorList>
    </citation>
    <scope>NUCLEOTIDE SEQUENCE [LARGE SCALE GENOMIC DNA]</scope>
    <source>
        <strain evidence="1">S238N-H82</strain>
        <tissue evidence="1">Testes</tissue>
    </source>
</reference>
<accession>C3Y0N5</accession>
<sequence length="127" mass="14085">MSLMVPKKTGNDFSRLDITSRSSYNHQVTTPKPRGLLQRLEELLERDIGFRPSLATGWGQLVAPSVGSRVQTEGRGSEIGCCRPGGTSYNDDDSTCADSDYRHLKVDSVVKSRKKEQGCQYYKVGIN</sequence>
<gene>
    <name evidence="1" type="ORF">BRAFLDRAFT_93034</name>
</gene>
<dbReference type="InParanoid" id="C3Y0N5"/>
<proteinExistence type="predicted"/>
<dbReference type="AlphaFoldDB" id="C3Y0N5"/>
<protein>
    <submittedName>
        <fullName evidence="1">Uncharacterized protein</fullName>
    </submittedName>
</protein>
<evidence type="ECO:0000313" key="1">
    <source>
        <dbReference type="EMBL" id="EEN66308.1"/>
    </source>
</evidence>
<dbReference type="EMBL" id="GG666478">
    <property type="protein sequence ID" value="EEN66308.1"/>
    <property type="molecule type" value="Genomic_DNA"/>
</dbReference>
<name>C3Y0N5_BRAFL</name>